<feature type="region of interest" description="Disordered" evidence="18">
    <location>
        <begin position="91"/>
        <end position="117"/>
    </location>
</feature>
<dbReference type="Proteomes" id="UP001460270">
    <property type="component" value="Unassembled WGS sequence"/>
</dbReference>
<keyword evidence="21" id="KW-1185">Reference proteome</keyword>
<evidence type="ECO:0000256" key="18">
    <source>
        <dbReference type="SAM" id="MobiDB-lite"/>
    </source>
</evidence>
<reference evidence="21" key="1">
    <citation type="submission" date="2024-04" db="EMBL/GenBank/DDBJ databases">
        <title>Salinicola lusitanus LLJ914,a marine bacterium isolated from the Okinawa Trough.</title>
        <authorList>
            <person name="Li J."/>
        </authorList>
    </citation>
    <scope>NUCLEOTIDE SEQUENCE [LARGE SCALE GENOMIC DNA]</scope>
</reference>
<evidence type="ECO:0000256" key="8">
    <source>
        <dbReference type="ARBA" id="ARBA00022833"/>
    </source>
</evidence>
<feature type="compositionally biased region" description="Low complexity" evidence="18">
    <location>
        <begin position="166"/>
        <end position="178"/>
    </location>
</feature>
<evidence type="ECO:0000256" key="6">
    <source>
        <dbReference type="ARBA" id="ARBA00022599"/>
    </source>
</evidence>
<dbReference type="SMART" id="SM00132">
    <property type="entry name" value="LIM"/>
    <property type="match status" value="1"/>
</dbReference>
<dbReference type="GO" id="GO:0030036">
    <property type="term" value="P:actin cytoskeleton organization"/>
    <property type="evidence" value="ECO:0007669"/>
    <property type="project" value="TreeGrafter"/>
</dbReference>
<keyword evidence="8 17" id="KW-0862">Zinc</keyword>
<feature type="region of interest" description="Disordered" evidence="18">
    <location>
        <begin position="162"/>
        <end position="181"/>
    </location>
</feature>
<dbReference type="GO" id="GO:0001725">
    <property type="term" value="C:stress fiber"/>
    <property type="evidence" value="ECO:0007669"/>
    <property type="project" value="TreeGrafter"/>
</dbReference>
<evidence type="ECO:0000256" key="13">
    <source>
        <dbReference type="ARBA" id="ARBA00023242"/>
    </source>
</evidence>
<accession>A0AAW0PDE7</accession>
<dbReference type="GO" id="GO:0048471">
    <property type="term" value="C:perinuclear region of cytoplasm"/>
    <property type="evidence" value="ECO:0007669"/>
    <property type="project" value="UniProtKB-SubCell"/>
</dbReference>
<dbReference type="PROSITE" id="PS50023">
    <property type="entry name" value="LIM_DOMAIN_2"/>
    <property type="match status" value="1"/>
</dbReference>
<evidence type="ECO:0000256" key="4">
    <source>
        <dbReference type="ARBA" id="ARBA00004556"/>
    </source>
</evidence>
<dbReference type="Pfam" id="PF15936">
    <property type="entry name" value="DUF4749"/>
    <property type="match status" value="1"/>
</dbReference>
<evidence type="ECO:0000313" key="20">
    <source>
        <dbReference type="EMBL" id="KAK7925263.1"/>
    </source>
</evidence>
<dbReference type="GO" id="GO:0043197">
    <property type="term" value="C:dendritic spine"/>
    <property type="evidence" value="ECO:0007669"/>
    <property type="project" value="UniProtKB-SubCell"/>
</dbReference>
<evidence type="ECO:0000256" key="5">
    <source>
        <dbReference type="ARBA" id="ARBA00022490"/>
    </source>
</evidence>
<dbReference type="GO" id="GO:0012505">
    <property type="term" value="C:endomembrane system"/>
    <property type="evidence" value="ECO:0007669"/>
    <property type="project" value="UniProtKB-SubCell"/>
</dbReference>
<dbReference type="GO" id="GO:0007507">
    <property type="term" value="P:heart development"/>
    <property type="evidence" value="ECO:0007669"/>
    <property type="project" value="TreeGrafter"/>
</dbReference>
<dbReference type="GO" id="GO:0005912">
    <property type="term" value="C:adherens junction"/>
    <property type="evidence" value="ECO:0007669"/>
    <property type="project" value="TreeGrafter"/>
</dbReference>
<keyword evidence="12" id="KW-0206">Cytoskeleton</keyword>
<dbReference type="PANTHER" id="PTHR24214">
    <property type="entry name" value="PDZ AND LIM DOMAIN PROTEIN ZASP"/>
    <property type="match status" value="1"/>
</dbReference>
<evidence type="ECO:0000256" key="3">
    <source>
        <dbReference type="ARBA" id="ARBA00004552"/>
    </source>
</evidence>
<feature type="compositionally biased region" description="Low complexity" evidence="18">
    <location>
        <begin position="97"/>
        <end position="117"/>
    </location>
</feature>
<evidence type="ECO:0000259" key="19">
    <source>
        <dbReference type="PROSITE" id="PS50023"/>
    </source>
</evidence>
<organism evidence="20 21">
    <name type="scientific">Mugilogobius chulae</name>
    <name type="common">yellowstripe goby</name>
    <dbReference type="NCBI Taxonomy" id="88201"/>
    <lineage>
        <taxon>Eukaryota</taxon>
        <taxon>Metazoa</taxon>
        <taxon>Chordata</taxon>
        <taxon>Craniata</taxon>
        <taxon>Vertebrata</taxon>
        <taxon>Euteleostomi</taxon>
        <taxon>Actinopterygii</taxon>
        <taxon>Neopterygii</taxon>
        <taxon>Teleostei</taxon>
        <taxon>Neoteleostei</taxon>
        <taxon>Acanthomorphata</taxon>
        <taxon>Gobiaria</taxon>
        <taxon>Gobiiformes</taxon>
        <taxon>Gobioidei</taxon>
        <taxon>Gobiidae</taxon>
        <taxon>Gobionellinae</taxon>
        <taxon>Mugilogobius</taxon>
    </lineage>
</organism>
<evidence type="ECO:0000256" key="11">
    <source>
        <dbReference type="ARBA" id="ARBA00023136"/>
    </source>
</evidence>
<keyword evidence="7 17" id="KW-0479">Metal-binding</keyword>
<evidence type="ECO:0000256" key="1">
    <source>
        <dbReference type="ARBA" id="ARBA00004123"/>
    </source>
</evidence>
<sequence>MTSCITLYQSSEWAENFRPISSGFPSYPRKPSFGSDPPSPPVSSPTPYATTETPGPTTDTATPDTGTATPILPDPSSRIIQFSGTSVQFSGTSVQFSGPQYSSPGPQYGSQSPQYNTPQYNTQQYTSPQYQASQYNAPTALYSHNGSNGSNGEKCLSNKMSGLRLSSTSSPEPSMQSPGVDTESDVYRMLQDYEEPVHEPKTIRIFQIPAGHPRVRRRRCVADGQTEESEKLPQCTRCCNGIVGTIVKARDKLYHPDCFMCDDCNINLKKRGYFFIEESLYCEACAMARVQLQRVGGNTEKIHNDTERTCKVNSTKREYMMRIWSERGPTISSLSQCISTSSASNPDPAAQWADVISRVVFMWKALAKSESRRTQKPFEEIEFISPTSFIK</sequence>
<evidence type="ECO:0000256" key="10">
    <source>
        <dbReference type="ARBA" id="ARBA00023038"/>
    </source>
</evidence>
<feature type="region of interest" description="Disordered" evidence="18">
    <location>
        <begin position="18"/>
        <end position="78"/>
    </location>
</feature>
<dbReference type="GO" id="GO:0005634">
    <property type="term" value="C:nucleus"/>
    <property type="evidence" value="ECO:0007669"/>
    <property type="project" value="UniProtKB-SubCell"/>
</dbReference>
<keyword evidence="14" id="KW-0966">Cell projection</keyword>
<evidence type="ECO:0000313" key="21">
    <source>
        <dbReference type="Proteomes" id="UP001460270"/>
    </source>
</evidence>
<comment type="subcellular location">
    <subcellularLocation>
        <location evidence="3">Cell projection</location>
        <location evidence="3">Dendritic spine</location>
    </subcellularLocation>
    <subcellularLocation>
        <location evidence="2">Cytoplasm</location>
        <location evidence="2">Cytoskeleton</location>
    </subcellularLocation>
    <subcellularLocation>
        <location evidence="4">Cytoplasm</location>
        <location evidence="4">Perinuclear region</location>
    </subcellularLocation>
    <subcellularLocation>
        <location evidence="15">Endomembrane system</location>
        <topology evidence="15">Peripheral membrane protein</topology>
        <orientation evidence="15">Cytoplasmic side</orientation>
    </subcellularLocation>
    <subcellularLocation>
        <location evidence="1">Nucleus</location>
    </subcellularLocation>
    <subcellularLocation>
        <location evidence="16">Synapse</location>
        <location evidence="16">Synaptosome</location>
    </subcellularLocation>
</comment>
<dbReference type="EMBL" id="JBBPFD010000005">
    <property type="protein sequence ID" value="KAK7925263.1"/>
    <property type="molecule type" value="Genomic_DNA"/>
</dbReference>
<keyword evidence="13" id="KW-0539">Nucleus</keyword>
<evidence type="ECO:0000256" key="7">
    <source>
        <dbReference type="ARBA" id="ARBA00022723"/>
    </source>
</evidence>
<name>A0AAW0PDE7_9GOBI</name>
<keyword evidence="5" id="KW-0963">Cytoplasm</keyword>
<evidence type="ECO:0000256" key="2">
    <source>
        <dbReference type="ARBA" id="ARBA00004245"/>
    </source>
</evidence>
<evidence type="ECO:0000256" key="15">
    <source>
        <dbReference type="ARBA" id="ARBA00029433"/>
    </source>
</evidence>
<gene>
    <name evidence="20" type="ORF">WMY93_007573</name>
</gene>
<dbReference type="GO" id="GO:0003779">
    <property type="term" value="F:actin binding"/>
    <property type="evidence" value="ECO:0007669"/>
    <property type="project" value="TreeGrafter"/>
</dbReference>
<dbReference type="PANTHER" id="PTHR24214:SF6">
    <property type="entry name" value="PDZ AND LIM DOMAIN PROTEIN 4"/>
    <property type="match status" value="1"/>
</dbReference>
<dbReference type="GO" id="GO:0061061">
    <property type="term" value="P:muscle structure development"/>
    <property type="evidence" value="ECO:0007669"/>
    <property type="project" value="TreeGrafter"/>
</dbReference>
<dbReference type="PROSITE" id="PS00478">
    <property type="entry name" value="LIM_DOMAIN_1"/>
    <property type="match status" value="1"/>
</dbReference>
<evidence type="ECO:0000256" key="16">
    <source>
        <dbReference type="ARBA" id="ARBA00034102"/>
    </source>
</evidence>
<proteinExistence type="predicted"/>
<evidence type="ECO:0000256" key="14">
    <source>
        <dbReference type="ARBA" id="ARBA00023273"/>
    </source>
</evidence>
<feature type="compositionally biased region" description="Low complexity" evidence="18">
    <location>
        <begin position="45"/>
        <end position="70"/>
    </location>
</feature>
<dbReference type="InterPro" id="IPR001781">
    <property type="entry name" value="Znf_LIM"/>
</dbReference>
<dbReference type="AlphaFoldDB" id="A0AAW0PDE7"/>
<dbReference type="GO" id="GO:0051371">
    <property type="term" value="F:muscle alpha-actinin binding"/>
    <property type="evidence" value="ECO:0007669"/>
    <property type="project" value="TreeGrafter"/>
</dbReference>
<dbReference type="Pfam" id="PF00412">
    <property type="entry name" value="LIM"/>
    <property type="match status" value="1"/>
</dbReference>
<keyword evidence="11" id="KW-0472">Membrane</keyword>
<evidence type="ECO:0000256" key="17">
    <source>
        <dbReference type="PROSITE-ProRule" id="PRU00125"/>
    </source>
</evidence>
<dbReference type="FunFam" id="2.10.110.10:FF:000026">
    <property type="entry name" value="PDZ and LIM domain protein 3"/>
    <property type="match status" value="1"/>
</dbReference>
<keyword evidence="6" id="KW-0771">Synaptosome</keyword>
<dbReference type="InterPro" id="IPR031847">
    <property type="entry name" value="PDLI1-4/Zasp-like_mid"/>
</dbReference>
<comment type="caution">
    <text evidence="20">The sequence shown here is derived from an EMBL/GenBank/DDBJ whole genome shotgun (WGS) entry which is preliminary data.</text>
</comment>
<evidence type="ECO:0000256" key="12">
    <source>
        <dbReference type="ARBA" id="ARBA00023212"/>
    </source>
</evidence>
<dbReference type="GO" id="GO:0031941">
    <property type="term" value="C:filamentous actin"/>
    <property type="evidence" value="ECO:0007669"/>
    <property type="project" value="TreeGrafter"/>
</dbReference>
<evidence type="ECO:0000256" key="9">
    <source>
        <dbReference type="ARBA" id="ARBA00023018"/>
    </source>
</evidence>
<protein>
    <recommendedName>
        <fullName evidence="19">LIM zinc-binding domain-containing protein</fullName>
    </recommendedName>
</protein>
<dbReference type="GO" id="GO:0046872">
    <property type="term" value="F:metal ion binding"/>
    <property type="evidence" value="ECO:0007669"/>
    <property type="project" value="UniProtKB-KW"/>
</dbReference>
<feature type="domain" description="LIM zinc-binding" evidence="19">
    <location>
        <begin position="233"/>
        <end position="292"/>
    </location>
</feature>
<keyword evidence="10 17" id="KW-0440">LIM domain</keyword>
<dbReference type="InterPro" id="IPR050604">
    <property type="entry name" value="PDZ-LIM_domain"/>
</dbReference>
<dbReference type="Gene3D" id="2.10.110.10">
    <property type="entry name" value="Cysteine Rich Protein"/>
    <property type="match status" value="1"/>
</dbReference>
<dbReference type="SUPFAM" id="SSF57716">
    <property type="entry name" value="Glucocorticoid receptor-like (DNA-binding domain)"/>
    <property type="match status" value="2"/>
</dbReference>
<dbReference type="GO" id="GO:0030018">
    <property type="term" value="C:Z disc"/>
    <property type="evidence" value="ECO:0007669"/>
    <property type="project" value="TreeGrafter"/>
</dbReference>
<keyword evidence="9" id="KW-0770">Synapse</keyword>